<evidence type="ECO:0000256" key="3">
    <source>
        <dbReference type="PROSITE-ProRule" id="PRU00221"/>
    </source>
</evidence>
<gene>
    <name evidence="5" type="ORF">RIMI_LOCUS11499006</name>
</gene>
<keyword evidence="2" id="KW-0677">Repeat</keyword>
<dbReference type="PANTHER" id="PTHR19853">
    <property type="entry name" value="WD REPEAT CONTAINING PROTEIN 3 WDR3"/>
    <property type="match status" value="1"/>
</dbReference>
<dbReference type="PRINTS" id="PR00320">
    <property type="entry name" value="GPROTEINBRPT"/>
</dbReference>
<dbReference type="PROSITE" id="PS50294">
    <property type="entry name" value="WD_REPEATS_REGION"/>
    <property type="match status" value="2"/>
</dbReference>
<evidence type="ECO:0000256" key="4">
    <source>
        <dbReference type="SAM" id="MobiDB-lite"/>
    </source>
</evidence>
<dbReference type="Pfam" id="PF25173">
    <property type="entry name" value="Beta-prop_WDR3_1st"/>
    <property type="match status" value="1"/>
</dbReference>
<dbReference type="Gene3D" id="2.130.10.10">
    <property type="entry name" value="YVTN repeat-like/Quinoprotein amine dehydrogenase"/>
    <property type="match status" value="2"/>
</dbReference>
<feature type="repeat" description="WD" evidence="3">
    <location>
        <begin position="61"/>
        <end position="102"/>
    </location>
</feature>
<dbReference type="Proteomes" id="UP001176940">
    <property type="component" value="Unassembled WGS sequence"/>
</dbReference>
<feature type="repeat" description="WD" evidence="3">
    <location>
        <begin position="103"/>
        <end position="136"/>
    </location>
</feature>
<comment type="caution">
    <text evidence="5">The sequence shown here is derived from an EMBL/GenBank/DDBJ whole genome shotgun (WGS) entry which is preliminary data.</text>
</comment>
<dbReference type="SMART" id="SM00320">
    <property type="entry name" value="WD40"/>
    <property type="match status" value="4"/>
</dbReference>
<sequence length="406" mass="44394">MGLTRQYLRYAASAIFGVVAGLKCNVCYVALRGEKGRYVAVGACEHVFIWDTRKGEKVLILQGQRQEVTQLRPSPDGLALAVGYEDGSIRIFSLLSGESGVTFNGHKAAVTALTYDPLGGRLVSGSKDTDVIVWDVINECGLYRLKGHKDAVTQALILSDRNLLVTSGKDTLVKWWDLDTQHCFRTMVGHRTEVRAVNNGGPCLQITGVVLGMSCDSHGSRRGVVNGTSVAECEAGLDGGVVVAGPFVPQDPFSTVSTVAVQPDADATVVCRGRHMVWGLALLEDERRILTGSADSELRAWTVSYVRETGDSDEPQLKKAKGPAEEAGSEEAEEEAQEERILTCQRYGSIMREGRDRVVTLAVDRTRRFLACHGMDSMLEVFCVLNKEEIAKKMERKLKKAKKKTK</sequence>
<keyword evidence="6" id="KW-1185">Reference proteome</keyword>
<evidence type="ECO:0008006" key="7">
    <source>
        <dbReference type="Google" id="ProtNLM"/>
    </source>
</evidence>
<protein>
    <recommendedName>
        <fullName evidence="7">WD repeat domain 3</fullName>
    </recommendedName>
</protein>
<dbReference type="PROSITE" id="PS00678">
    <property type="entry name" value="WD_REPEATS_1"/>
    <property type="match status" value="1"/>
</dbReference>
<keyword evidence="1 3" id="KW-0853">WD repeat</keyword>
<reference evidence="5" key="1">
    <citation type="submission" date="2023-07" db="EMBL/GenBank/DDBJ databases">
        <authorList>
            <person name="Stuckert A."/>
        </authorList>
    </citation>
    <scope>NUCLEOTIDE SEQUENCE</scope>
</reference>
<accession>A0ABN9LVG8</accession>
<dbReference type="EMBL" id="CAUEEQ010026096">
    <property type="protein sequence ID" value="CAJ0946862.1"/>
    <property type="molecule type" value="Genomic_DNA"/>
</dbReference>
<organism evidence="5 6">
    <name type="scientific">Ranitomeya imitator</name>
    <name type="common">mimic poison frog</name>
    <dbReference type="NCBI Taxonomy" id="111125"/>
    <lineage>
        <taxon>Eukaryota</taxon>
        <taxon>Metazoa</taxon>
        <taxon>Chordata</taxon>
        <taxon>Craniata</taxon>
        <taxon>Vertebrata</taxon>
        <taxon>Euteleostomi</taxon>
        <taxon>Amphibia</taxon>
        <taxon>Batrachia</taxon>
        <taxon>Anura</taxon>
        <taxon>Neobatrachia</taxon>
        <taxon>Hyloidea</taxon>
        <taxon>Dendrobatidae</taxon>
        <taxon>Dendrobatinae</taxon>
        <taxon>Ranitomeya</taxon>
    </lineage>
</organism>
<feature type="compositionally biased region" description="Acidic residues" evidence="4">
    <location>
        <begin position="327"/>
        <end position="337"/>
    </location>
</feature>
<name>A0ABN9LVG8_9NEOB</name>
<evidence type="ECO:0000313" key="6">
    <source>
        <dbReference type="Proteomes" id="UP001176940"/>
    </source>
</evidence>
<evidence type="ECO:0000313" key="5">
    <source>
        <dbReference type="EMBL" id="CAJ0946862.1"/>
    </source>
</evidence>
<dbReference type="SUPFAM" id="SSF50978">
    <property type="entry name" value="WD40 repeat-like"/>
    <property type="match status" value="1"/>
</dbReference>
<proteinExistence type="predicted"/>
<dbReference type="InterPro" id="IPR001680">
    <property type="entry name" value="WD40_rpt"/>
</dbReference>
<dbReference type="InterPro" id="IPR020472">
    <property type="entry name" value="WD40_PAC1"/>
</dbReference>
<dbReference type="PANTHER" id="PTHR19853:SF0">
    <property type="entry name" value="WD REPEAT-CONTAINING PROTEIN 3"/>
    <property type="match status" value="1"/>
</dbReference>
<evidence type="ECO:0000256" key="2">
    <source>
        <dbReference type="ARBA" id="ARBA00022737"/>
    </source>
</evidence>
<dbReference type="InterPro" id="IPR015943">
    <property type="entry name" value="WD40/YVTN_repeat-like_dom_sf"/>
</dbReference>
<dbReference type="InterPro" id="IPR051570">
    <property type="entry name" value="TBC1_cilium_biogenesis"/>
</dbReference>
<evidence type="ECO:0000256" key="1">
    <source>
        <dbReference type="ARBA" id="ARBA00022574"/>
    </source>
</evidence>
<dbReference type="InterPro" id="IPR036322">
    <property type="entry name" value="WD40_repeat_dom_sf"/>
</dbReference>
<feature type="region of interest" description="Disordered" evidence="4">
    <location>
        <begin position="312"/>
        <end position="338"/>
    </location>
</feature>
<feature type="repeat" description="WD" evidence="3">
    <location>
        <begin position="145"/>
        <end position="186"/>
    </location>
</feature>
<dbReference type="InterPro" id="IPR019775">
    <property type="entry name" value="WD40_repeat_CS"/>
</dbReference>
<dbReference type="PROSITE" id="PS50082">
    <property type="entry name" value="WD_REPEATS_2"/>
    <property type="match status" value="3"/>
</dbReference>